<proteinExistence type="predicted"/>
<sequence length="181" mass="19431">MDIKHLDLKALDRLLGAAERERQRRRQRRPAHEVRALLHASAAEAGYRLADVFPEFPIPAIPAEPAPATSPADTPSAHSTGAAVPSVAAVVADARPADARSVAREIARALVGVPHADVLAVELRTLQATLGLDAQWPLFHAGMEEASRRNWVHFRGNDRCVLTDEGARAAAQPLVAETRGS</sequence>
<organism evidence="1 2">
    <name type="scientific">Chiayiivirga flava</name>
    <dbReference type="NCBI Taxonomy" id="659595"/>
    <lineage>
        <taxon>Bacteria</taxon>
        <taxon>Pseudomonadati</taxon>
        <taxon>Pseudomonadota</taxon>
        <taxon>Gammaproteobacteria</taxon>
        <taxon>Lysobacterales</taxon>
        <taxon>Lysobacteraceae</taxon>
        <taxon>Chiayiivirga</taxon>
    </lineage>
</organism>
<dbReference type="AlphaFoldDB" id="A0A7W8G061"/>
<gene>
    <name evidence="1" type="ORF">HNQ52_001453</name>
</gene>
<dbReference type="EMBL" id="JACHHP010000002">
    <property type="protein sequence ID" value="MBB5207924.1"/>
    <property type="molecule type" value="Genomic_DNA"/>
</dbReference>
<evidence type="ECO:0000313" key="1">
    <source>
        <dbReference type="EMBL" id="MBB5207924.1"/>
    </source>
</evidence>
<accession>A0A7W8G061</accession>
<dbReference type="Proteomes" id="UP000521199">
    <property type="component" value="Unassembled WGS sequence"/>
</dbReference>
<dbReference type="RefSeq" id="WP_183960435.1">
    <property type="nucleotide sequence ID" value="NZ_JACHHP010000002.1"/>
</dbReference>
<reference evidence="1 2" key="1">
    <citation type="submission" date="2020-08" db="EMBL/GenBank/DDBJ databases">
        <title>Genomic Encyclopedia of Type Strains, Phase IV (KMG-IV): sequencing the most valuable type-strain genomes for metagenomic binning, comparative biology and taxonomic classification.</title>
        <authorList>
            <person name="Goeker M."/>
        </authorList>
    </citation>
    <scope>NUCLEOTIDE SEQUENCE [LARGE SCALE GENOMIC DNA]</scope>
    <source>
        <strain evidence="1 2">DSM 24163</strain>
    </source>
</reference>
<keyword evidence="2" id="KW-1185">Reference proteome</keyword>
<evidence type="ECO:0000313" key="2">
    <source>
        <dbReference type="Proteomes" id="UP000521199"/>
    </source>
</evidence>
<comment type="caution">
    <text evidence="1">The sequence shown here is derived from an EMBL/GenBank/DDBJ whole genome shotgun (WGS) entry which is preliminary data.</text>
</comment>
<name>A0A7W8G061_9GAMM</name>
<protein>
    <submittedName>
        <fullName evidence="1">Uncharacterized protein</fullName>
    </submittedName>
</protein>